<feature type="transmembrane region" description="Helical" evidence="2">
    <location>
        <begin position="223"/>
        <end position="245"/>
    </location>
</feature>
<evidence type="ECO:0000256" key="1">
    <source>
        <dbReference type="SAM" id="MobiDB-lite"/>
    </source>
</evidence>
<evidence type="ECO:0000256" key="2">
    <source>
        <dbReference type="SAM" id="Phobius"/>
    </source>
</evidence>
<feature type="region of interest" description="Disordered" evidence="1">
    <location>
        <begin position="308"/>
        <end position="328"/>
    </location>
</feature>
<name>Q9Y7C7_ASPTE</name>
<feature type="transmembrane region" description="Helical" evidence="2">
    <location>
        <begin position="181"/>
        <end position="202"/>
    </location>
</feature>
<feature type="transmembrane region" description="Helical" evidence="2">
    <location>
        <begin position="142"/>
        <end position="161"/>
    </location>
</feature>
<organism evidence="3">
    <name type="scientific">Aspergillus terreus</name>
    <dbReference type="NCBI Taxonomy" id="33178"/>
    <lineage>
        <taxon>Eukaryota</taxon>
        <taxon>Fungi</taxon>
        <taxon>Dikarya</taxon>
        <taxon>Ascomycota</taxon>
        <taxon>Pezizomycotina</taxon>
        <taxon>Eurotiomycetes</taxon>
        <taxon>Eurotiomycetidae</taxon>
        <taxon>Eurotiales</taxon>
        <taxon>Aspergillaceae</taxon>
        <taxon>Aspergillus</taxon>
        <taxon>Aspergillus subgen. Circumdati</taxon>
    </lineage>
</organism>
<feature type="transmembrane region" description="Helical" evidence="2">
    <location>
        <begin position="113"/>
        <end position="130"/>
    </location>
</feature>
<keyword evidence="2" id="KW-0472">Membrane</keyword>
<feature type="transmembrane region" description="Helical" evidence="2">
    <location>
        <begin position="72"/>
        <end position="93"/>
    </location>
</feature>
<keyword evidence="2" id="KW-0812">Transmembrane</keyword>
<dbReference type="AlphaFoldDB" id="Q9Y7C7"/>
<evidence type="ECO:0000313" key="3">
    <source>
        <dbReference type="EMBL" id="AAD34551.1"/>
    </source>
</evidence>
<keyword evidence="2" id="KW-1133">Transmembrane helix</keyword>
<accession>Q9Y7C7</accession>
<protein>
    <submittedName>
        <fullName evidence="3">Uncharacterized protein</fullName>
    </submittedName>
</protein>
<proteinExistence type="predicted"/>
<dbReference type="VEuPathDB" id="FungiDB:ATEG_09959"/>
<feature type="transmembrane region" description="Helical" evidence="2">
    <location>
        <begin position="265"/>
        <end position="292"/>
    </location>
</feature>
<dbReference type="EMBL" id="AH007774">
    <property type="protein sequence ID" value="AAD34551.1"/>
    <property type="molecule type" value="Genomic_DNA"/>
</dbReference>
<sequence>MTLPTLPNWIRMCVHLSLTHLHQHRSPKYESIPIKSIQANSHRILIILTTASFYPQIRCIQLRNSTHGISTAYILFNLISATEHFTILFALLVNSGGDVLIHEPPTTGDGLNLYQLFAVWMGCLVLFCQAIHSLHANPRRKLILLTIYIQYLCISILPEVIDAITTPEETRKQRPPTGERNWLIGLFLSAHAMTVLPLSAVLRIAGFIDQSRLISRRRREQPSVLSLTGLACQAVVFALVSGLWVLRVQQPVPRMPMRRPVDWMYWYHVIGWPVVDDAVYALGQWVLFWYAVCWRSRGDARDEAVHAGETDDLLGEDEGHGYGGTGTS</sequence>
<reference evidence="3" key="1">
    <citation type="journal article" date="1999" name="Science">
        <title>Accessory Proteins Modulate Polyketide Synthase Activity During Lovastatin Biosynthesis.</title>
        <authorList>
            <person name="Kennedy J."/>
            <person name="Auclair K."/>
            <person name="Kendrew S.G."/>
            <person name="Park C."/>
            <person name="Vederas J.C."/>
            <person name="Hutchinson C.R."/>
        </authorList>
    </citation>
    <scope>NUCLEOTIDE SEQUENCE</scope>
    <source>
        <strain evidence="3">ATCC 20542</strain>
    </source>
</reference>